<feature type="region of interest" description="Disordered" evidence="9">
    <location>
        <begin position="51"/>
        <end position="88"/>
    </location>
</feature>
<dbReference type="OrthoDB" id="9782620at2"/>
<keyword evidence="6" id="KW-0238">DNA-binding</keyword>
<dbReference type="InterPro" id="IPR036590">
    <property type="entry name" value="SRAP-like"/>
</dbReference>
<dbReference type="GO" id="GO:0016829">
    <property type="term" value="F:lyase activity"/>
    <property type="evidence" value="ECO:0007669"/>
    <property type="project" value="UniProtKB-KW"/>
</dbReference>
<evidence type="ECO:0000256" key="3">
    <source>
        <dbReference type="ARBA" id="ARBA00022763"/>
    </source>
</evidence>
<keyword evidence="2 8" id="KW-0645">Protease</keyword>
<evidence type="ECO:0000256" key="6">
    <source>
        <dbReference type="ARBA" id="ARBA00023125"/>
    </source>
</evidence>
<dbReference type="GO" id="GO:0008233">
    <property type="term" value="F:peptidase activity"/>
    <property type="evidence" value="ECO:0007669"/>
    <property type="project" value="UniProtKB-KW"/>
</dbReference>
<evidence type="ECO:0000256" key="8">
    <source>
        <dbReference type="RuleBase" id="RU364100"/>
    </source>
</evidence>
<evidence type="ECO:0000256" key="2">
    <source>
        <dbReference type="ARBA" id="ARBA00022670"/>
    </source>
</evidence>
<evidence type="ECO:0000256" key="5">
    <source>
        <dbReference type="ARBA" id="ARBA00023124"/>
    </source>
</evidence>
<dbReference type="PANTHER" id="PTHR13604:SF0">
    <property type="entry name" value="ABASIC SITE PROCESSING PROTEIN HMCES"/>
    <property type="match status" value="1"/>
</dbReference>
<dbReference type="PANTHER" id="PTHR13604">
    <property type="entry name" value="DC12-RELATED"/>
    <property type="match status" value="1"/>
</dbReference>
<reference evidence="11 12" key="1">
    <citation type="submission" date="2018-05" db="EMBL/GenBank/DDBJ databases">
        <authorList>
            <person name="Lanie J.A."/>
            <person name="Ng W.-L."/>
            <person name="Kazmierczak K.M."/>
            <person name="Andrzejewski T.M."/>
            <person name="Davidsen T.M."/>
            <person name="Wayne K.J."/>
            <person name="Tettelin H."/>
            <person name="Glass J.I."/>
            <person name="Rusch D."/>
            <person name="Podicherti R."/>
            <person name="Tsui H.-C.T."/>
            <person name="Winkler M.E."/>
        </authorList>
    </citation>
    <scope>NUCLEOTIDE SEQUENCE [LARGE SCALE GENOMIC DNA]</scope>
    <source>
        <strain evidence="11 12">BUT-10</strain>
    </source>
</reference>
<evidence type="ECO:0000256" key="9">
    <source>
        <dbReference type="SAM" id="MobiDB-lite"/>
    </source>
</evidence>
<dbReference type="EC" id="3.4.-.-" evidence="8"/>
<sequence length="207" mass="22476">MRTRARPARTISPLTILALSFPMPTPAPTAPPPSSCTRNMAAEFRLRMFQRPSTSAAGAWRPSSTRARPRRGRSPPTPAAPRRCTPSCRSATSRRCLVPASAICEWTGPTGKKTRHTIARADGAPLFIAGLWADHAHEGEHTQSYTMVMIDTAPGDDLHPFHNRQPVILDRPAAHTWLDPRADYREVLKAPPAGTLVADPPEAVAVG</sequence>
<dbReference type="GO" id="GO:0003697">
    <property type="term" value="F:single-stranded DNA binding"/>
    <property type="evidence" value="ECO:0007669"/>
    <property type="project" value="InterPro"/>
</dbReference>
<gene>
    <name evidence="11" type="ORF">DJ019_07530</name>
</gene>
<dbReference type="Proteomes" id="UP000249524">
    <property type="component" value="Unassembled WGS sequence"/>
</dbReference>
<name>A0A328BM37_9CAUL</name>
<organism evidence="11 12">
    <name type="scientific">Phenylobacterium kunshanense</name>
    <dbReference type="NCBI Taxonomy" id="1445034"/>
    <lineage>
        <taxon>Bacteria</taxon>
        <taxon>Pseudomonadati</taxon>
        <taxon>Pseudomonadota</taxon>
        <taxon>Alphaproteobacteria</taxon>
        <taxon>Caulobacterales</taxon>
        <taxon>Caulobacteraceae</taxon>
        <taxon>Phenylobacterium</taxon>
    </lineage>
</organism>
<keyword evidence="5" id="KW-0190">Covalent protein-DNA linkage</keyword>
<dbReference type="SUPFAM" id="SSF143081">
    <property type="entry name" value="BB1717-like"/>
    <property type="match status" value="1"/>
</dbReference>
<dbReference type="GO" id="GO:0006508">
    <property type="term" value="P:proteolysis"/>
    <property type="evidence" value="ECO:0007669"/>
    <property type="project" value="UniProtKB-KW"/>
</dbReference>
<evidence type="ECO:0000256" key="1">
    <source>
        <dbReference type="ARBA" id="ARBA00008136"/>
    </source>
</evidence>
<dbReference type="GO" id="GO:0106300">
    <property type="term" value="P:protein-DNA covalent cross-linking repair"/>
    <property type="evidence" value="ECO:0007669"/>
    <property type="project" value="InterPro"/>
</dbReference>
<feature type="chain" id="PRO_5016409071" description="Abasic site processing protein" evidence="10">
    <location>
        <begin position="30"/>
        <end position="207"/>
    </location>
</feature>
<keyword evidence="7" id="KW-0456">Lyase</keyword>
<evidence type="ECO:0000256" key="7">
    <source>
        <dbReference type="ARBA" id="ARBA00023239"/>
    </source>
</evidence>
<evidence type="ECO:0000313" key="11">
    <source>
        <dbReference type="EMBL" id="RAK67745.1"/>
    </source>
</evidence>
<dbReference type="AlphaFoldDB" id="A0A328BM37"/>
<comment type="similarity">
    <text evidence="1 8">Belongs to the SOS response-associated peptidase family.</text>
</comment>
<accession>A0A328BM37</accession>
<keyword evidence="10" id="KW-0732">Signal</keyword>
<keyword evidence="12" id="KW-1185">Reference proteome</keyword>
<dbReference type="Gene3D" id="3.90.1680.10">
    <property type="entry name" value="SOS response associated peptidase-like"/>
    <property type="match status" value="1"/>
</dbReference>
<feature type="signal peptide" evidence="10">
    <location>
        <begin position="1"/>
        <end position="29"/>
    </location>
</feature>
<evidence type="ECO:0000256" key="4">
    <source>
        <dbReference type="ARBA" id="ARBA00022801"/>
    </source>
</evidence>
<evidence type="ECO:0000313" key="12">
    <source>
        <dbReference type="Proteomes" id="UP000249524"/>
    </source>
</evidence>
<comment type="caution">
    <text evidence="11">The sequence shown here is derived from an EMBL/GenBank/DDBJ whole genome shotgun (WGS) entry which is preliminary data.</text>
</comment>
<dbReference type="EMBL" id="QFYS01000002">
    <property type="protein sequence ID" value="RAK67745.1"/>
    <property type="molecule type" value="Genomic_DNA"/>
</dbReference>
<proteinExistence type="inferred from homology"/>
<evidence type="ECO:0000256" key="10">
    <source>
        <dbReference type="SAM" id="SignalP"/>
    </source>
</evidence>
<dbReference type="InterPro" id="IPR003738">
    <property type="entry name" value="SRAP"/>
</dbReference>
<dbReference type="Pfam" id="PF02586">
    <property type="entry name" value="SRAP"/>
    <property type="match status" value="1"/>
</dbReference>
<keyword evidence="3" id="KW-0227">DNA damage</keyword>
<keyword evidence="4 8" id="KW-0378">Hydrolase</keyword>
<protein>
    <recommendedName>
        <fullName evidence="8">Abasic site processing protein</fullName>
        <ecNumber evidence="8">3.4.-.-</ecNumber>
    </recommendedName>
</protein>